<name>A0A0C5FZI0_9ACTN</name>
<evidence type="ECO:0000313" key="3">
    <source>
        <dbReference type="Proteomes" id="UP000032234"/>
    </source>
</evidence>
<feature type="region of interest" description="Disordered" evidence="1">
    <location>
        <begin position="1"/>
        <end position="87"/>
    </location>
</feature>
<dbReference type="Proteomes" id="UP000032234">
    <property type="component" value="Chromosome"/>
</dbReference>
<dbReference type="AlphaFoldDB" id="A0A0C5FZI0"/>
<dbReference type="KEGG" id="scw:TU94_07310"/>
<evidence type="ECO:0000313" key="2">
    <source>
        <dbReference type="EMBL" id="AJP01314.1"/>
    </source>
</evidence>
<feature type="region of interest" description="Disordered" evidence="1">
    <location>
        <begin position="170"/>
        <end position="196"/>
    </location>
</feature>
<dbReference type="EMBL" id="CP010849">
    <property type="protein sequence ID" value="AJP01314.1"/>
    <property type="molecule type" value="Genomic_DNA"/>
</dbReference>
<protein>
    <submittedName>
        <fullName evidence="2">Uncharacterized protein</fullName>
    </submittedName>
</protein>
<gene>
    <name evidence="2" type="ORF">TU94_07310</name>
</gene>
<feature type="compositionally biased region" description="Low complexity" evidence="1">
    <location>
        <begin position="73"/>
        <end position="87"/>
    </location>
</feature>
<feature type="compositionally biased region" description="Low complexity" evidence="1">
    <location>
        <begin position="1"/>
        <end position="21"/>
    </location>
</feature>
<reference evidence="2 3" key="1">
    <citation type="submission" date="2015-02" db="EMBL/GenBank/DDBJ databases">
        <title>Genome sequence of thermotolerant Streptomyces cyaneogriseus subsp. Noncyanogenus NMWT1, the producer of nematocidal antibiotics nemadectin.</title>
        <authorList>
            <person name="Wang H."/>
            <person name="Li C."/>
            <person name="Xiang W."/>
            <person name="Wang X."/>
        </authorList>
    </citation>
    <scope>NUCLEOTIDE SEQUENCE [LARGE SCALE GENOMIC DNA]</scope>
    <source>
        <strain evidence="2 3">NMWT 1</strain>
    </source>
</reference>
<evidence type="ECO:0000256" key="1">
    <source>
        <dbReference type="SAM" id="MobiDB-lite"/>
    </source>
</evidence>
<dbReference type="STRING" id="477245.TU94_07310"/>
<proteinExistence type="predicted"/>
<organism evidence="2 3">
    <name type="scientific">Streptomyces cyaneogriseus subsp. noncyanogenus</name>
    <dbReference type="NCBI Taxonomy" id="477245"/>
    <lineage>
        <taxon>Bacteria</taxon>
        <taxon>Bacillati</taxon>
        <taxon>Actinomycetota</taxon>
        <taxon>Actinomycetes</taxon>
        <taxon>Kitasatosporales</taxon>
        <taxon>Streptomycetaceae</taxon>
        <taxon>Streptomyces</taxon>
    </lineage>
</organism>
<dbReference type="HOGENOM" id="CLU_1389514_0_0_11"/>
<sequence length="196" mass="19888">MPAGSADPAPGPATAPAGADRPTVRHVVSGELGPGPLRHRRGPIDAGDGVSLLGGEERQASGAAAQVEDVTRPRGQPGAQPAGPRPAHVRVAQAVVGLVVEDRRRRVPVDAGRGRAGAAPAGTLRHGTVTLITGIRRHHAVIVFHHAPRVTPATDSPAVTAATDTGAAMRNCSGNGSASVRTRNAADPRRRPPCAV</sequence>
<dbReference type="PATRIC" id="fig|477245.3.peg.1578"/>
<keyword evidence="3" id="KW-1185">Reference proteome</keyword>
<feature type="compositionally biased region" description="Polar residues" evidence="1">
    <location>
        <begin position="172"/>
        <end position="182"/>
    </location>
</feature>
<accession>A0A0C5FZI0</accession>